<gene>
    <name evidence="1" type="ORF">LOK49_LG06G02393</name>
</gene>
<accession>A0ACC0H880</accession>
<keyword evidence="2" id="KW-1185">Reference proteome</keyword>
<name>A0ACC0H880_9ERIC</name>
<sequence>MIQKSKHLVVFTGAGISTSCGIPDFRGPKGVWTLQCEGKGVPKASLPSHRAMPNMTHMALVELEKAGFLKYLRDFEVETIGLKKTSRSSSDVKCGEKLKDIVLDWEDVLPPTEMNAAEKHCQMADIVLCLGTR</sequence>
<organism evidence="1 2">
    <name type="scientific">Camellia lanceoleosa</name>
    <dbReference type="NCBI Taxonomy" id="1840588"/>
    <lineage>
        <taxon>Eukaryota</taxon>
        <taxon>Viridiplantae</taxon>
        <taxon>Streptophyta</taxon>
        <taxon>Embryophyta</taxon>
        <taxon>Tracheophyta</taxon>
        <taxon>Spermatophyta</taxon>
        <taxon>Magnoliopsida</taxon>
        <taxon>eudicotyledons</taxon>
        <taxon>Gunneridae</taxon>
        <taxon>Pentapetalae</taxon>
        <taxon>asterids</taxon>
        <taxon>Ericales</taxon>
        <taxon>Theaceae</taxon>
        <taxon>Camellia</taxon>
    </lineage>
</organism>
<evidence type="ECO:0000313" key="1">
    <source>
        <dbReference type="EMBL" id="KAI8009737.1"/>
    </source>
</evidence>
<dbReference type="Proteomes" id="UP001060215">
    <property type="component" value="Chromosome 5"/>
</dbReference>
<reference evidence="1 2" key="1">
    <citation type="journal article" date="2022" name="Plant J.">
        <title>Chromosome-level genome of Camellia lanceoleosa provides a valuable resource for understanding genome evolution and self-incompatibility.</title>
        <authorList>
            <person name="Gong W."/>
            <person name="Xiao S."/>
            <person name="Wang L."/>
            <person name="Liao Z."/>
            <person name="Chang Y."/>
            <person name="Mo W."/>
            <person name="Hu G."/>
            <person name="Li W."/>
            <person name="Zhao G."/>
            <person name="Zhu H."/>
            <person name="Hu X."/>
            <person name="Ji K."/>
            <person name="Xiang X."/>
            <person name="Song Q."/>
            <person name="Yuan D."/>
            <person name="Jin S."/>
            <person name="Zhang L."/>
        </authorList>
    </citation>
    <scope>NUCLEOTIDE SEQUENCE [LARGE SCALE GENOMIC DNA]</scope>
    <source>
        <strain evidence="1">SQ_2022a</strain>
    </source>
</reference>
<dbReference type="EMBL" id="CM045762">
    <property type="protein sequence ID" value="KAI8009737.1"/>
    <property type="molecule type" value="Genomic_DNA"/>
</dbReference>
<comment type="caution">
    <text evidence="1">The sequence shown here is derived from an EMBL/GenBank/DDBJ whole genome shotgun (WGS) entry which is preliminary data.</text>
</comment>
<protein>
    <submittedName>
        <fullName evidence="1">NAD-dependent protein deacetylase SRT1</fullName>
    </submittedName>
</protein>
<proteinExistence type="predicted"/>
<evidence type="ECO:0000313" key="2">
    <source>
        <dbReference type="Proteomes" id="UP001060215"/>
    </source>
</evidence>